<evidence type="ECO:0000256" key="3">
    <source>
        <dbReference type="ARBA" id="ARBA00023015"/>
    </source>
</evidence>
<organism evidence="7 8">
    <name type="scientific">Ramlibacter terrae</name>
    <dbReference type="NCBI Taxonomy" id="2732511"/>
    <lineage>
        <taxon>Bacteria</taxon>
        <taxon>Pseudomonadati</taxon>
        <taxon>Pseudomonadota</taxon>
        <taxon>Betaproteobacteria</taxon>
        <taxon>Burkholderiales</taxon>
        <taxon>Comamonadaceae</taxon>
        <taxon>Ramlibacter</taxon>
    </lineage>
</organism>
<keyword evidence="5" id="KW-0804">Transcription</keyword>
<dbReference type="InterPro" id="IPR002078">
    <property type="entry name" value="Sigma_54_int"/>
</dbReference>
<keyword evidence="4" id="KW-0238">DNA-binding</keyword>
<sequence length="507" mass="55893">MSGQSWLIAWIGKTDHEAAEGKLGKDVGPIATALTGEPRYSRIYLLTNYDFARSKRFCAWLEKTTGYDSKQVDLYQVDLESPIDYAGIYAAVSANLKGAGLPREDVELTFHLSPGTPAMAAIWIILSKTRFPAKLIQTSRERGLEPVNFFFDLASDFLPEFLQRSGERITRLAEGAKELAPAFDKIIHRSTAIRQQIELARRIAVLDVPVLVLGETGTGKELFAEAIHAASPRSAKPFIAVNCGAIAPELASSELFGHKRGAFTSAVADRKGHFREADGGTLFLDEVGDLPLDTQVRLLRALQTGEVTLLGASKPVKVNVRIVAATHRDLASDVAAGRFREDLFHRLAVGILRLPPLRERDQDAAMLIEHFLAQINADAKGRPEAQEKKLSEGAKKVLQSYEWPGNIRELYHTLVRAAIWSKGPSISAEDAQAALLQIRRQGDTVLGRPLTQGFDLKRILDEVARDYIARALKQSGDRKTVAAELLGFPNYQTFGNWMKRLGVDSTD</sequence>
<dbReference type="InterPro" id="IPR025943">
    <property type="entry name" value="Sigma_54_int_dom_ATP-bd_2"/>
</dbReference>
<evidence type="ECO:0000313" key="7">
    <source>
        <dbReference type="EMBL" id="QJW85252.1"/>
    </source>
</evidence>
<reference evidence="7 8" key="1">
    <citation type="submission" date="2020-05" db="EMBL/GenBank/DDBJ databases">
        <title>Ramlibacter rhizophilus sp. nov., isolated from rhizosphere soil of national flower Mugunghwa from South Korea.</title>
        <authorList>
            <person name="Zheng-Fei Y."/>
            <person name="Huan T."/>
        </authorList>
    </citation>
    <scope>NUCLEOTIDE SEQUENCE [LARGE SCALE GENOMIC DNA]</scope>
    <source>
        <strain evidence="7 8">H242</strain>
    </source>
</reference>
<dbReference type="Gene3D" id="1.10.8.60">
    <property type="match status" value="1"/>
</dbReference>
<accession>A0ABX6P6A6</accession>
<evidence type="ECO:0000256" key="2">
    <source>
        <dbReference type="ARBA" id="ARBA00022840"/>
    </source>
</evidence>
<dbReference type="InterPro" id="IPR025944">
    <property type="entry name" value="Sigma_54_int_dom_CS"/>
</dbReference>
<dbReference type="SMART" id="SM00382">
    <property type="entry name" value="AAA"/>
    <property type="match status" value="1"/>
</dbReference>
<dbReference type="PROSITE" id="PS50045">
    <property type="entry name" value="SIGMA54_INTERACT_4"/>
    <property type="match status" value="1"/>
</dbReference>
<gene>
    <name evidence="7" type="ORF">HK414_23175</name>
</gene>
<dbReference type="Gene3D" id="1.10.10.60">
    <property type="entry name" value="Homeodomain-like"/>
    <property type="match status" value="1"/>
</dbReference>
<keyword evidence="1" id="KW-0547">Nucleotide-binding</keyword>
<dbReference type="PROSITE" id="PS00688">
    <property type="entry name" value="SIGMA54_INTERACT_3"/>
    <property type="match status" value="1"/>
</dbReference>
<proteinExistence type="predicted"/>
<dbReference type="SUPFAM" id="SSF52540">
    <property type="entry name" value="P-loop containing nucleoside triphosphate hydrolases"/>
    <property type="match status" value="1"/>
</dbReference>
<evidence type="ECO:0000256" key="4">
    <source>
        <dbReference type="ARBA" id="ARBA00023125"/>
    </source>
</evidence>
<dbReference type="EMBL" id="CP053418">
    <property type="protein sequence ID" value="QJW85252.1"/>
    <property type="molecule type" value="Genomic_DNA"/>
</dbReference>
<evidence type="ECO:0000313" key="8">
    <source>
        <dbReference type="Proteomes" id="UP000500826"/>
    </source>
</evidence>
<feature type="domain" description="Sigma-54 factor interaction" evidence="6">
    <location>
        <begin position="186"/>
        <end position="419"/>
    </location>
</feature>
<evidence type="ECO:0000256" key="1">
    <source>
        <dbReference type="ARBA" id="ARBA00022741"/>
    </source>
</evidence>
<dbReference type="PROSITE" id="PS00675">
    <property type="entry name" value="SIGMA54_INTERACT_1"/>
    <property type="match status" value="1"/>
</dbReference>
<dbReference type="Gene3D" id="3.40.50.300">
    <property type="entry name" value="P-loop containing nucleotide triphosphate hydrolases"/>
    <property type="match status" value="1"/>
</dbReference>
<dbReference type="InterPro" id="IPR027417">
    <property type="entry name" value="P-loop_NTPase"/>
</dbReference>
<dbReference type="InterPro" id="IPR058031">
    <property type="entry name" value="AAA_lid_NorR"/>
</dbReference>
<dbReference type="InterPro" id="IPR025662">
    <property type="entry name" value="Sigma_54_int_dom_ATP-bd_1"/>
</dbReference>
<dbReference type="PANTHER" id="PTHR32071">
    <property type="entry name" value="TRANSCRIPTIONAL REGULATORY PROTEIN"/>
    <property type="match status" value="1"/>
</dbReference>
<keyword evidence="3" id="KW-0805">Transcription regulation</keyword>
<keyword evidence="2" id="KW-0067">ATP-binding</keyword>
<name>A0ABX6P6A6_9BURK</name>
<dbReference type="PROSITE" id="PS00676">
    <property type="entry name" value="SIGMA54_INTERACT_2"/>
    <property type="match status" value="1"/>
</dbReference>
<dbReference type="Pfam" id="PF00158">
    <property type="entry name" value="Sigma54_activat"/>
    <property type="match status" value="1"/>
</dbReference>
<protein>
    <submittedName>
        <fullName evidence="7">Sigma 54-interacting transcriptional regulator</fullName>
    </submittedName>
</protein>
<dbReference type="Proteomes" id="UP000500826">
    <property type="component" value="Chromosome"/>
</dbReference>
<evidence type="ECO:0000259" key="6">
    <source>
        <dbReference type="PROSITE" id="PS50045"/>
    </source>
</evidence>
<dbReference type="InterPro" id="IPR003593">
    <property type="entry name" value="AAA+_ATPase"/>
</dbReference>
<keyword evidence="8" id="KW-1185">Reference proteome</keyword>
<dbReference type="Pfam" id="PF25601">
    <property type="entry name" value="AAA_lid_14"/>
    <property type="match status" value="1"/>
</dbReference>
<dbReference type="PANTHER" id="PTHR32071:SF121">
    <property type="entry name" value="SIGMA L-DEPENDENT TRANSCRIPTIONAL REGULATOR YQIR-RELATED"/>
    <property type="match status" value="1"/>
</dbReference>
<evidence type="ECO:0000256" key="5">
    <source>
        <dbReference type="ARBA" id="ARBA00023163"/>
    </source>
</evidence>
<dbReference type="CDD" id="cd00009">
    <property type="entry name" value="AAA"/>
    <property type="match status" value="1"/>
</dbReference>